<name>A0A4S2D0H6_STEMA</name>
<keyword evidence="2" id="KW-0489">Methyltransferase</keyword>
<dbReference type="OrthoDB" id="116799at2"/>
<dbReference type="RefSeq" id="WP_017357649.1">
    <property type="nucleotide sequence ID" value="NZ_SRYW01000009.1"/>
</dbReference>
<dbReference type="SUPFAM" id="SSF53335">
    <property type="entry name" value="S-adenosyl-L-methionine-dependent methyltransferases"/>
    <property type="match status" value="1"/>
</dbReference>
<feature type="domain" description="Methyltransferase type 12" evidence="1">
    <location>
        <begin position="46"/>
        <end position="138"/>
    </location>
</feature>
<dbReference type="Proteomes" id="UP000306631">
    <property type="component" value="Unassembled WGS sequence"/>
</dbReference>
<evidence type="ECO:0000259" key="1">
    <source>
        <dbReference type="Pfam" id="PF08242"/>
    </source>
</evidence>
<gene>
    <name evidence="2" type="ORF">E5352_11585</name>
</gene>
<dbReference type="InterPro" id="IPR013217">
    <property type="entry name" value="Methyltransf_12"/>
</dbReference>
<organism evidence="2 3">
    <name type="scientific">Stenotrophomonas maltophilia</name>
    <name type="common">Pseudomonas maltophilia</name>
    <name type="synonym">Xanthomonas maltophilia</name>
    <dbReference type="NCBI Taxonomy" id="40324"/>
    <lineage>
        <taxon>Bacteria</taxon>
        <taxon>Pseudomonadati</taxon>
        <taxon>Pseudomonadota</taxon>
        <taxon>Gammaproteobacteria</taxon>
        <taxon>Lysobacterales</taxon>
        <taxon>Lysobacteraceae</taxon>
        <taxon>Stenotrophomonas</taxon>
        <taxon>Stenotrophomonas maltophilia group</taxon>
    </lineage>
</organism>
<dbReference type="Gene3D" id="3.40.50.150">
    <property type="entry name" value="Vaccinia Virus protein VP39"/>
    <property type="match status" value="1"/>
</dbReference>
<dbReference type="GO" id="GO:0032259">
    <property type="term" value="P:methylation"/>
    <property type="evidence" value="ECO:0007669"/>
    <property type="project" value="UniProtKB-KW"/>
</dbReference>
<dbReference type="InterPro" id="IPR029063">
    <property type="entry name" value="SAM-dependent_MTases_sf"/>
</dbReference>
<dbReference type="CDD" id="cd02440">
    <property type="entry name" value="AdoMet_MTases"/>
    <property type="match status" value="1"/>
</dbReference>
<dbReference type="GO" id="GO:0008168">
    <property type="term" value="F:methyltransferase activity"/>
    <property type="evidence" value="ECO:0007669"/>
    <property type="project" value="UniProtKB-KW"/>
</dbReference>
<proteinExistence type="predicted"/>
<keyword evidence="2" id="KW-0808">Transferase</keyword>
<accession>A0A4S2D0H6</accession>
<evidence type="ECO:0000313" key="2">
    <source>
        <dbReference type="EMBL" id="TGY33584.1"/>
    </source>
</evidence>
<reference evidence="2 3" key="1">
    <citation type="submission" date="2019-04" db="EMBL/GenBank/DDBJ databases">
        <title>Microbes associate with the intestines of laboratory mice.</title>
        <authorList>
            <person name="Navarre W."/>
            <person name="Wong E."/>
            <person name="Huang K."/>
            <person name="Tropini C."/>
            <person name="Ng K."/>
            <person name="Yu B."/>
        </authorList>
    </citation>
    <scope>NUCLEOTIDE SEQUENCE [LARGE SCALE GENOMIC DNA]</scope>
    <source>
        <strain evidence="2 3">NM62_B4-13</strain>
    </source>
</reference>
<dbReference type="AlphaFoldDB" id="A0A4S2D0H6"/>
<sequence>MSTAAYFDALYQQPDPFHYRSRWYEARKRALTLACLPRRRYACAWELGCSNGVLTAALAARCDALLGTDISADALADAAVSTRAWPQVRLERATHPQDWPSGRFDLIVVSEVGYYLPSSALQQMARQLRHSLTDDGLLLACHWRPPFDAARSTTEDVHGALSEHLVEAFTYQDADLLLQGWSARATSVAAWEGLR</sequence>
<dbReference type="EMBL" id="SRYW01000009">
    <property type="protein sequence ID" value="TGY33584.1"/>
    <property type="molecule type" value="Genomic_DNA"/>
</dbReference>
<protein>
    <submittedName>
        <fullName evidence="2">Class I SAM-dependent methyltransferase</fullName>
    </submittedName>
</protein>
<evidence type="ECO:0000313" key="3">
    <source>
        <dbReference type="Proteomes" id="UP000306631"/>
    </source>
</evidence>
<dbReference type="Pfam" id="PF08242">
    <property type="entry name" value="Methyltransf_12"/>
    <property type="match status" value="1"/>
</dbReference>
<comment type="caution">
    <text evidence="2">The sequence shown here is derived from an EMBL/GenBank/DDBJ whole genome shotgun (WGS) entry which is preliminary data.</text>
</comment>